<dbReference type="InterPro" id="IPR003462">
    <property type="entry name" value="ODC_Mu_crystall"/>
</dbReference>
<dbReference type="InterPro" id="IPR023401">
    <property type="entry name" value="ODC_N"/>
</dbReference>
<dbReference type="SUPFAM" id="SSF51735">
    <property type="entry name" value="NAD(P)-binding Rossmann-fold domains"/>
    <property type="match status" value="1"/>
</dbReference>
<comment type="caution">
    <text evidence="1">The sequence shown here is derived from an EMBL/GenBank/DDBJ whole genome shotgun (WGS) entry which is preliminary data.</text>
</comment>
<dbReference type="Gene3D" id="3.30.1780.10">
    <property type="entry name" value="ornithine cyclodeaminase, domain 1"/>
    <property type="match status" value="1"/>
</dbReference>
<dbReference type="PANTHER" id="PTHR13812:SF19">
    <property type="entry name" value="KETIMINE REDUCTASE MU-CRYSTALLIN"/>
    <property type="match status" value="1"/>
</dbReference>
<dbReference type="PANTHER" id="PTHR13812">
    <property type="entry name" value="KETIMINE REDUCTASE MU-CRYSTALLIN"/>
    <property type="match status" value="1"/>
</dbReference>
<accession>A0ABX3EF38</accession>
<reference evidence="1 2" key="1">
    <citation type="submission" date="2016-03" db="EMBL/GenBank/DDBJ databases">
        <authorList>
            <person name="Sant'Anna F.H."/>
            <person name="Ambrosini A."/>
            <person name="Souza R."/>
            <person name="Bach E."/>
            <person name="Fernandes G."/>
            <person name="Balsanelli E."/>
            <person name="Baura V.A."/>
            <person name="Souza E.M."/>
            <person name="Passaglia L."/>
        </authorList>
    </citation>
    <scope>NUCLEOTIDE SEQUENCE [LARGE SCALE GENOMIC DNA]</scope>
    <source>
        <strain evidence="1 2">P26E</strain>
    </source>
</reference>
<organism evidence="1 2">
    <name type="scientific">Paenibacillus helianthi</name>
    <dbReference type="NCBI Taxonomy" id="1349432"/>
    <lineage>
        <taxon>Bacteria</taxon>
        <taxon>Bacillati</taxon>
        <taxon>Bacillota</taxon>
        <taxon>Bacilli</taxon>
        <taxon>Bacillales</taxon>
        <taxon>Paenibacillaceae</taxon>
        <taxon>Paenibacillus</taxon>
    </lineage>
</organism>
<dbReference type="EMBL" id="LVWI01000092">
    <property type="protein sequence ID" value="OKP79491.1"/>
    <property type="molecule type" value="Genomic_DNA"/>
</dbReference>
<dbReference type="InterPro" id="IPR036291">
    <property type="entry name" value="NAD(P)-bd_dom_sf"/>
</dbReference>
<dbReference type="RefSeq" id="WP_074083271.1">
    <property type="nucleotide sequence ID" value="NZ_LVWI01000092.1"/>
</dbReference>
<protein>
    <submittedName>
        <fullName evidence="1">2,3-diaminopropionate biosynthesis protein SbnB</fullName>
    </submittedName>
</protein>
<name>A0ABX3EF38_9BACL</name>
<dbReference type="PIRSF" id="PIRSF001439">
    <property type="entry name" value="CryM"/>
    <property type="match status" value="1"/>
</dbReference>
<sequence length="322" mass="35760">MLYLNTADLVKCGLNWCETVGVIEETVRLLHTNDYNQPIKPYLRYYDPVNRIIAMPAFVGGDIFAAGIKWIASFPGNLAIGMKRAHSVTILNDTSTGKALATINSALISGIRTASVSGLVVQYYDTIRNWNDGVVGIIGFGPIGQLHLEMLQDLFGDKINKFILYDIAGVNVNALSEDIRHKVVIAAHWVEAYEASDIVVTCTVSKHRYIDQPPKPGSLLLNVSLRDYKPDIINHTSSIIVDDWDEVCRENTDIEMLAKERGLTKDQTKSIVEMVCVAEKCRFAESDPIYFNPMGMAVFDIAVASYYYKKALSTGNGVRLDD</sequence>
<dbReference type="Pfam" id="PF02423">
    <property type="entry name" value="OCD_Mu_crystall"/>
    <property type="match status" value="1"/>
</dbReference>
<gene>
    <name evidence="1" type="ORF">A3844_28605</name>
</gene>
<evidence type="ECO:0000313" key="1">
    <source>
        <dbReference type="EMBL" id="OKP79491.1"/>
    </source>
</evidence>
<evidence type="ECO:0000313" key="2">
    <source>
        <dbReference type="Proteomes" id="UP000186058"/>
    </source>
</evidence>
<dbReference type="Proteomes" id="UP000186058">
    <property type="component" value="Unassembled WGS sequence"/>
</dbReference>
<proteinExistence type="predicted"/>
<keyword evidence="2" id="KW-1185">Reference proteome</keyword>
<dbReference type="Gene3D" id="3.40.50.720">
    <property type="entry name" value="NAD(P)-binding Rossmann-like Domain"/>
    <property type="match status" value="1"/>
</dbReference>